<evidence type="ECO:0000313" key="2">
    <source>
        <dbReference type="EMBL" id="PWU66575.1"/>
    </source>
</evidence>
<dbReference type="RefSeq" id="WP_109985710.1">
    <property type="nucleotide sequence ID" value="NZ_QGTD01000021.1"/>
</dbReference>
<sequence length="132" mass="15275">MPYIDYDFYTNVYKGDTITQEEFDKLLPKASDVLDDLTNDYYQFKDLESDIPWRRDKFKKAVACQIEFFYEVGSTTSEGINDPQSVSIGRTTMSNGRSDSRNDNSSKNIVSNDVFMYLRTTGLLYRGLEVHC</sequence>
<feature type="region of interest" description="Disordered" evidence="1">
    <location>
        <begin position="80"/>
        <end position="105"/>
    </location>
</feature>
<dbReference type="EMBL" id="QGTD01000021">
    <property type="protein sequence ID" value="PWU66575.1"/>
    <property type="molecule type" value="Genomic_DNA"/>
</dbReference>
<evidence type="ECO:0000313" key="3">
    <source>
        <dbReference type="Proteomes" id="UP000245624"/>
    </source>
</evidence>
<reference evidence="2 3" key="1">
    <citation type="submission" date="2018-05" db="EMBL/GenBank/DDBJ databases">
        <title>Genomic analysis of Gracilibacillus dipsosauri DD1 reveals novel features of a salt-tolerant amylase.</title>
        <authorList>
            <person name="Deutch C.E."/>
            <person name="Yang S."/>
        </authorList>
    </citation>
    <scope>NUCLEOTIDE SEQUENCE [LARGE SCALE GENOMIC DNA]</scope>
    <source>
        <strain evidence="2 3">DD1</strain>
    </source>
</reference>
<organism evidence="2 3">
    <name type="scientific">Gracilibacillus dipsosauri</name>
    <dbReference type="NCBI Taxonomy" id="178340"/>
    <lineage>
        <taxon>Bacteria</taxon>
        <taxon>Bacillati</taxon>
        <taxon>Bacillota</taxon>
        <taxon>Bacilli</taxon>
        <taxon>Bacillales</taxon>
        <taxon>Bacillaceae</taxon>
        <taxon>Gracilibacillus</taxon>
    </lineage>
</organism>
<proteinExistence type="predicted"/>
<accession>A0A317KT06</accession>
<comment type="caution">
    <text evidence="2">The sequence shown here is derived from an EMBL/GenBank/DDBJ whole genome shotgun (WGS) entry which is preliminary data.</text>
</comment>
<name>A0A317KT06_9BACI</name>
<gene>
    <name evidence="2" type="ORF">DLJ74_19330</name>
</gene>
<evidence type="ECO:0008006" key="4">
    <source>
        <dbReference type="Google" id="ProtNLM"/>
    </source>
</evidence>
<evidence type="ECO:0000256" key="1">
    <source>
        <dbReference type="SAM" id="MobiDB-lite"/>
    </source>
</evidence>
<dbReference type="Proteomes" id="UP000245624">
    <property type="component" value="Unassembled WGS sequence"/>
</dbReference>
<keyword evidence="3" id="KW-1185">Reference proteome</keyword>
<protein>
    <recommendedName>
        <fullName evidence="4">DUF4054 domain-containing protein</fullName>
    </recommendedName>
</protein>
<dbReference type="AlphaFoldDB" id="A0A317KT06"/>
<feature type="compositionally biased region" description="Polar residues" evidence="1">
    <location>
        <begin position="80"/>
        <end position="93"/>
    </location>
</feature>
<dbReference type="OrthoDB" id="2048198at2"/>